<reference evidence="1" key="1">
    <citation type="submission" date="2023-07" db="EMBL/GenBank/DDBJ databases">
        <title>Black Yeasts Isolated from many extreme environments.</title>
        <authorList>
            <person name="Coleine C."/>
            <person name="Stajich J.E."/>
            <person name="Selbmann L."/>
        </authorList>
    </citation>
    <scope>NUCLEOTIDE SEQUENCE</scope>
    <source>
        <strain evidence="1">CCFEE 5714</strain>
    </source>
</reference>
<dbReference type="EMBL" id="JAUTXU010000012">
    <property type="protein sequence ID" value="KAK3722673.1"/>
    <property type="molecule type" value="Genomic_DNA"/>
</dbReference>
<evidence type="ECO:0000313" key="1">
    <source>
        <dbReference type="EMBL" id="KAK3722673.1"/>
    </source>
</evidence>
<comment type="caution">
    <text evidence="1">The sequence shown here is derived from an EMBL/GenBank/DDBJ whole genome shotgun (WGS) entry which is preliminary data.</text>
</comment>
<accession>A0ACC3NTD9</accession>
<gene>
    <name evidence="1" type="ORF">LTR37_002243</name>
</gene>
<proteinExistence type="predicted"/>
<sequence>MASVSTGAHTEKLSYSKIAASGLKPQSTQQSSNNAETTQNHDIASPLRDSSHIVSPSNGASPPASTSKQKRLVPFSPKDTKEAHTVVTHGPQVHVQKVDTTSPVGRIPRALDGMLMPTATDEAGTQISSSSGSGKPPSLDGKSVTSGTTYALDEKESLRPDDSASVKATEDEEALTPPESGQLDSRTGSDDGVRAFRDQLREISSMEPARTAGAPQTFAHSASQIQGVLYMPPQGLGVGTVPGAGRVATPADRGMDLPPDSKLLEALDSPKDRIMVLKLEQDIVDFVKDARESSLKLPQTNAFYRMLAHKLADYYMLGHIFDESTMALRIFKTANCHLPPPLTGIATPSTAASTPPPYAQQMKILRRGGEKGRPTIANGSRTPSKTTSENGDSGNDEDKRPKLPPSREEREAKYEAARKRIMGSAKPSDSPEELVQKDDSRSSSAAGRRTNRKKQRADSDDDFEARSAYSAYYPQAFTAAGPTPTSYGYPSIVDSRSGQLSPAQYGNQDTAANYSPYGATGNNAWSAQSYPPGDATSNWMQNPQAGYDLCGDFQRTMNINPMQMPNPSPYMQPNFSAPYQHQVGGPQQSWTQQTPYAGGYPLQQEGPNYVHGYPSRPHPTPSQLQEPASYQYGQLPSQAYPNRVPSRLEHPLPGSYKSKHFNPQSQSFIPGQASPTSPQQPILQAFPMNSTTYGNGYGMPGPVQAQSPLLHHNHAAVSSQQVTSNMSLPRAPSQPMTHPLPQPVFPRQPSPNVPLPPKPEATPPKHFGNITPHASSSSNANQGQSSIAKWGTPASLPAKPPPSAEPFDPARFAQRQPSQGSSRPANSMPSFGSMPPMLSGFGVPGQPPRRM</sequence>
<keyword evidence="2" id="KW-1185">Reference proteome</keyword>
<dbReference type="Proteomes" id="UP001281147">
    <property type="component" value="Unassembled WGS sequence"/>
</dbReference>
<evidence type="ECO:0000313" key="2">
    <source>
        <dbReference type="Proteomes" id="UP001281147"/>
    </source>
</evidence>
<name>A0ACC3NTD9_9PEZI</name>
<protein>
    <submittedName>
        <fullName evidence="1">Uncharacterized protein</fullName>
    </submittedName>
</protein>
<organism evidence="1 2">
    <name type="scientific">Vermiconidia calcicola</name>
    <dbReference type="NCBI Taxonomy" id="1690605"/>
    <lineage>
        <taxon>Eukaryota</taxon>
        <taxon>Fungi</taxon>
        <taxon>Dikarya</taxon>
        <taxon>Ascomycota</taxon>
        <taxon>Pezizomycotina</taxon>
        <taxon>Dothideomycetes</taxon>
        <taxon>Dothideomycetidae</taxon>
        <taxon>Mycosphaerellales</taxon>
        <taxon>Extremaceae</taxon>
        <taxon>Vermiconidia</taxon>
    </lineage>
</organism>